<dbReference type="EMBL" id="CP033459">
    <property type="protein sequence ID" value="QFQ12422.1"/>
    <property type="molecule type" value="Genomic_DNA"/>
</dbReference>
<dbReference type="Proteomes" id="UP000249375">
    <property type="component" value="Chromosome"/>
</dbReference>
<keyword evidence="1" id="KW-0472">Membrane</keyword>
<keyword evidence="1" id="KW-1133">Transmembrane helix</keyword>
<accession>A0A5P8E665</accession>
<dbReference type="AlphaFoldDB" id="A0A5P8E665"/>
<dbReference type="RefSeq" id="WP_111897287.1">
    <property type="nucleotide sequence ID" value="NZ_CP033459.1"/>
</dbReference>
<gene>
    <name evidence="2" type="ORF">C7Y71_004990</name>
</gene>
<keyword evidence="3" id="KW-1185">Reference proteome</keyword>
<reference evidence="2 3" key="1">
    <citation type="submission" date="2018-11" db="EMBL/GenBank/DDBJ databases">
        <authorList>
            <person name="Na S.W."/>
            <person name="Baik M."/>
        </authorList>
    </citation>
    <scope>NUCLEOTIDE SEQUENCE [LARGE SCALE GENOMIC DNA]</scope>
    <source>
        <strain evidence="2 3">E39</strain>
    </source>
</reference>
<evidence type="ECO:0000313" key="3">
    <source>
        <dbReference type="Proteomes" id="UP000249375"/>
    </source>
</evidence>
<name>A0A5P8E665_9BACT</name>
<keyword evidence="1" id="KW-0812">Transmembrane</keyword>
<evidence type="ECO:0000313" key="2">
    <source>
        <dbReference type="EMBL" id="QFQ12422.1"/>
    </source>
</evidence>
<dbReference type="KEGG" id="alq:C7Y71_004990"/>
<protein>
    <submittedName>
        <fullName evidence="2">Uncharacterized protein</fullName>
    </submittedName>
</protein>
<dbReference type="InterPro" id="IPR011990">
    <property type="entry name" value="TPR-like_helical_dom_sf"/>
</dbReference>
<dbReference type="Gene3D" id="1.25.40.10">
    <property type="entry name" value="Tetratricopeptide repeat domain"/>
    <property type="match status" value="1"/>
</dbReference>
<sequence length="356" mass="40112">MFSQELQKLIEASLVDGRITDEERAVIRNRAVSEGINPAEVDMILDAEVQKIRQRQQAAMNKVKKCPNCGEIMPALSGVCPSCGHTVGVNRNDDNELLALIENMENALVALKSGKNDKMQKALVEKYRRMARTLYAEDKKVQYLLSEIDSELLIHNKSKRTKNIIIGCIVFIVLIFTLFIYKSCKGDGPKEIISKVTILVNEGNLDEATALVEEFRSKKKNSEGDIMSAYETICNARIEKGEYDKAINIFGSGHPGSLYRLKANVIKKSIDKCINEGKYDEAIQFYNTSSLNLGITFENIIYKCIDHMKTKGEETSIKSFIDRVSPASSEWRKKHLKQLYNYAGLDSSNISFDDND</sequence>
<dbReference type="OrthoDB" id="1100833at2"/>
<proteinExistence type="predicted"/>
<feature type="transmembrane region" description="Helical" evidence="1">
    <location>
        <begin position="164"/>
        <end position="181"/>
    </location>
</feature>
<organism evidence="2 3">
    <name type="scientific">Pseudoprevotella muciniphila</name>
    <dbReference type="NCBI Taxonomy" id="2133944"/>
    <lineage>
        <taxon>Bacteria</taxon>
        <taxon>Pseudomonadati</taxon>
        <taxon>Bacteroidota</taxon>
        <taxon>Bacteroidia</taxon>
        <taxon>Bacteroidales</taxon>
        <taxon>Prevotellaceae</taxon>
        <taxon>Pseudoprevotella</taxon>
    </lineage>
</organism>
<evidence type="ECO:0000256" key="1">
    <source>
        <dbReference type="SAM" id="Phobius"/>
    </source>
</evidence>